<keyword evidence="3" id="KW-1185">Reference proteome</keyword>
<proteinExistence type="predicted"/>
<protein>
    <submittedName>
        <fullName evidence="2">Uncharacterized protein</fullName>
    </submittedName>
</protein>
<sequence>MTRVLSPCSSTICFASVSEKPSRVAPTARGFFGKAASIRWGLPSSGRCFATSSASSLGTGLPAAFVMTTRSFFHSARYVFRLMGLALRWTLPCCSATSPTSSNAIFTLEMTFPFAASTVTVWRLDEVTDIATDIGLSMSEARRSSASRMSTALSNSSWYPTRAFICLNWMVGAFTSATGAAGAAAWAASGASESPRETTNGYTRCMCCPPGTASFHGPLARVPLKSCSPPGSPSSEPRRMEARPAPPGGRPSAARYSSPNERRPGSPGPLPHLQPLRGHVRPAHRAGRRTHHLHPGRRGGPLQPGPRLSQGPGAGGPAPGPGPAARPHAPHRQRLGARLLGRRIG</sequence>
<evidence type="ECO:0000313" key="2">
    <source>
        <dbReference type="EMBL" id="ABF90758.1"/>
    </source>
</evidence>
<dbReference type="AlphaFoldDB" id="Q1DE10"/>
<gene>
    <name evidence="2" type="ordered locus">MXAN_0851</name>
</gene>
<name>Q1DE10_MYXXD</name>
<dbReference type="Proteomes" id="UP000002402">
    <property type="component" value="Chromosome"/>
</dbReference>
<accession>Q1DE10</accession>
<evidence type="ECO:0000256" key="1">
    <source>
        <dbReference type="SAM" id="MobiDB-lite"/>
    </source>
</evidence>
<feature type="compositionally biased region" description="Low complexity" evidence="1">
    <location>
        <begin position="226"/>
        <end position="235"/>
    </location>
</feature>
<dbReference type="KEGG" id="mxa:MXAN_0851"/>
<dbReference type="EMBL" id="CP000113">
    <property type="protein sequence ID" value="ABF90758.1"/>
    <property type="molecule type" value="Genomic_DNA"/>
</dbReference>
<feature type="region of interest" description="Disordered" evidence="1">
    <location>
        <begin position="226"/>
        <end position="345"/>
    </location>
</feature>
<organism evidence="2 3">
    <name type="scientific">Myxococcus xanthus (strain DK1622)</name>
    <dbReference type="NCBI Taxonomy" id="246197"/>
    <lineage>
        <taxon>Bacteria</taxon>
        <taxon>Pseudomonadati</taxon>
        <taxon>Myxococcota</taxon>
        <taxon>Myxococcia</taxon>
        <taxon>Myxococcales</taxon>
        <taxon>Cystobacterineae</taxon>
        <taxon>Myxococcaceae</taxon>
        <taxon>Myxococcus</taxon>
    </lineage>
</organism>
<feature type="compositionally biased region" description="Basic residues" evidence="1">
    <location>
        <begin position="328"/>
        <end position="345"/>
    </location>
</feature>
<feature type="compositionally biased region" description="Basic residues" evidence="1">
    <location>
        <begin position="278"/>
        <end position="297"/>
    </location>
</feature>
<dbReference type="EnsemblBacteria" id="ABF90758">
    <property type="protein sequence ID" value="ABF90758"/>
    <property type="gene ID" value="MXAN_0851"/>
</dbReference>
<dbReference type="HOGENOM" id="CLU_803697_0_0_7"/>
<reference evidence="2 3" key="1">
    <citation type="journal article" date="2006" name="Proc. Natl. Acad. Sci. U.S.A.">
        <title>Evolution of sensory complexity recorded in a myxobacterial genome.</title>
        <authorList>
            <person name="Goldman B.S."/>
            <person name="Nierman W.C."/>
            <person name="Kaiser D."/>
            <person name="Slater S.C."/>
            <person name="Durkin A.S."/>
            <person name="Eisen J.A."/>
            <person name="Ronning C.M."/>
            <person name="Barbazuk W.B."/>
            <person name="Blanchard M."/>
            <person name="Field C."/>
            <person name="Halling C."/>
            <person name="Hinkle G."/>
            <person name="Iartchuk O."/>
            <person name="Kim H.S."/>
            <person name="Mackenzie C."/>
            <person name="Madupu R."/>
            <person name="Miller N."/>
            <person name="Shvartsbeyn A."/>
            <person name="Sullivan S.A."/>
            <person name="Vaudin M."/>
            <person name="Wiegand R."/>
            <person name="Kaplan H.B."/>
        </authorList>
    </citation>
    <scope>NUCLEOTIDE SEQUENCE [LARGE SCALE GENOMIC DNA]</scope>
    <source>
        <strain evidence="3">DK1622</strain>
    </source>
</reference>
<evidence type="ECO:0000313" key="3">
    <source>
        <dbReference type="Proteomes" id="UP000002402"/>
    </source>
</evidence>